<sequence>MQWCNKAHAEPVAYVSLSLAKKTGKVIIIGSGVSGLAAARQLQSFGMDVTVLEARVRISVLFHFCTET</sequence>
<evidence type="ECO:0000256" key="2">
    <source>
        <dbReference type="ARBA" id="ARBA00023002"/>
    </source>
</evidence>
<dbReference type="InterPro" id="IPR050281">
    <property type="entry name" value="Flavin_monoamine_oxidase"/>
</dbReference>
<dbReference type="AlphaFoldDB" id="A0A8B9FVW3"/>
<feature type="domain" description="FAD dependent oxidoreductase" evidence="3">
    <location>
        <begin position="25"/>
        <end position="55"/>
    </location>
</feature>
<dbReference type="GO" id="GO:0016491">
    <property type="term" value="F:oxidoreductase activity"/>
    <property type="evidence" value="ECO:0007669"/>
    <property type="project" value="UniProtKB-KW"/>
</dbReference>
<reference evidence="4" key="1">
    <citation type="submission" date="2025-08" db="UniProtKB">
        <authorList>
            <consortium name="Ensembl"/>
        </authorList>
    </citation>
    <scope>IDENTIFICATION</scope>
</reference>
<dbReference type="Gene3D" id="3.50.50.60">
    <property type="entry name" value="FAD/NAD(P)-binding domain"/>
    <property type="match status" value="1"/>
</dbReference>
<organism evidence="4 5">
    <name type="scientific">Amazona collaria</name>
    <name type="common">yellow-billed parrot</name>
    <dbReference type="NCBI Taxonomy" id="241587"/>
    <lineage>
        <taxon>Eukaryota</taxon>
        <taxon>Metazoa</taxon>
        <taxon>Chordata</taxon>
        <taxon>Craniata</taxon>
        <taxon>Vertebrata</taxon>
        <taxon>Euteleostomi</taxon>
        <taxon>Archelosauria</taxon>
        <taxon>Archosauria</taxon>
        <taxon>Dinosauria</taxon>
        <taxon>Saurischia</taxon>
        <taxon>Theropoda</taxon>
        <taxon>Coelurosauria</taxon>
        <taxon>Aves</taxon>
        <taxon>Neognathae</taxon>
        <taxon>Neoaves</taxon>
        <taxon>Telluraves</taxon>
        <taxon>Australaves</taxon>
        <taxon>Psittaciformes</taxon>
        <taxon>Psittacidae</taxon>
        <taxon>Amazona</taxon>
    </lineage>
</organism>
<dbReference type="Proteomes" id="UP000694522">
    <property type="component" value="Unplaced"/>
</dbReference>
<reference evidence="4" key="2">
    <citation type="submission" date="2025-09" db="UniProtKB">
        <authorList>
            <consortium name="Ensembl"/>
        </authorList>
    </citation>
    <scope>IDENTIFICATION</scope>
</reference>
<dbReference type="SUPFAM" id="SSF51905">
    <property type="entry name" value="FAD/NAD(P)-binding domain"/>
    <property type="match status" value="1"/>
</dbReference>
<evidence type="ECO:0000259" key="3">
    <source>
        <dbReference type="Pfam" id="PF01266"/>
    </source>
</evidence>
<name>A0A8B9FVW3_9PSIT</name>
<proteinExistence type="inferred from homology"/>
<dbReference type="PANTHER" id="PTHR10742">
    <property type="entry name" value="FLAVIN MONOAMINE OXIDASE"/>
    <property type="match status" value="1"/>
</dbReference>
<evidence type="ECO:0000313" key="5">
    <source>
        <dbReference type="Proteomes" id="UP000694522"/>
    </source>
</evidence>
<dbReference type="GO" id="GO:0003682">
    <property type="term" value="F:chromatin binding"/>
    <property type="evidence" value="ECO:0007669"/>
    <property type="project" value="TreeGrafter"/>
</dbReference>
<dbReference type="GO" id="GO:0050660">
    <property type="term" value="F:flavin adenine dinucleotide binding"/>
    <property type="evidence" value="ECO:0007669"/>
    <property type="project" value="TreeGrafter"/>
</dbReference>
<dbReference type="InterPro" id="IPR036188">
    <property type="entry name" value="FAD/NAD-bd_sf"/>
</dbReference>
<protein>
    <recommendedName>
        <fullName evidence="3">FAD dependent oxidoreductase domain-containing protein</fullName>
    </recommendedName>
</protein>
<dbReference type="Ensembl" id="ENSACOT00000014882.1">
    <property type="protein sequence ID" value="ENSACOP00000014377.1"/>
    <property type="gene ID" value="ENSACOG00000010015.1"/>
</dbReference>
<dbReference type="InterPro" id="IPR006076">
    <property type="entry name" value="FAD-dep_OxRdtase"/>
</dbReference>
<evidence type="ECO:0000256" key="1">
    <source>
        <dbReference type="ARBA" id="ARBA00005995"/>
    </source>
</evidence>
<keyword evidence="5" id="KW-1185">Reference proteome</keyword>
<dbReference type="Pfam" id="PF01266">
    <property type="entry name" value="DAO"/>
    <property type="match status" value="1"/>
</dbReference>
<evidence type="ECO:0000313" key="4">
    <source>
        <dbReference type="Ensembl" id="ENSACOP00000014377.1"/>
    </source>
</evidence>
<keyword evidence="2" id="KW-0560">Oxidoreductase</keyword>
<accession>A0A8B9FVW3</accession>
<comment type="similarity">
    <text evidence="1">Belongs to the flavin monoamine oxidase family.</text>
</comment>
<dbReference type="PANTHER" id="PTHR10742:SF386">
    <property type="entry name" value="LYSINE-SPECIFIC HISTONE DEMETHYLASE 1A"/>
    <property type="match status" value="1"/>
</dbReference>
<dbReference type="GO" id="GO:0006338">
    <property type="term" value="P:chromatin remodeling"/>
    <property type="evidence" value="ECO:0007669"/>
    <property type="project" value="TreeGrafter"/>
</dbReference>